<name>A0A0A1TCN1_9HYPO</name>
<keyword evidence="3" id="KW-1185">Reference proteome</keyword>
<dbReference type="OrthoDB" id="3596768at2759"/>
<dbReference type="Proteomes" id="UP000039046">
    <property type="component" value="Unassembled WGS sequence"/>
</dbReference>
<sequence length="280" mass="33193">MERMAGSMPTSPTPPDEPPLSDTPTSLKIPAELERYSQWISEDWREHTPPTVDISSTSVRELNDAAIWTMYYYREHQLQPEELWEYLTEDFDRWTRDTYTKLEKFIIRELRDFLRRNGIYVKKRRGYSVAMAIDDTLSSPVFPTWMEDNEVKLQIPDDDVIEERPSTQLTRESVEFDTRRTRQRPLRPRTPELVDPSRLPSSIDIPRRLDLLSKSYHENEKFSGKQGDFLRTKLNLFTDKCQRLLRLLNRQNRHDNMSSIPIEHSAAANTLQTTEREYLI</sequence>
<protein>
    <submittedName>
        <fullName evidence="2">Uncharacterized protein</fullName>
    </submittedName>
</protein>
<dbReference type="AlphaFoldDB" id="A0A0A1TCN1"/>
<accession>A0A0A1TCN1</accession>
<evidence type="ECO:0000256" key="1">
    <source>
        <dbReference type="SAM" id="MobiDB-lite"/>
    </source>
</evidence>
<dbReference type="HOGENOM" id="CLU_994620_0_0_1"/>
<gene>
    <name evidence="2" type="ORF">VHEMI10303</name>
</gene>
<evidence type="ECO:0000313" key="3">
    <source>
        <dbReference type="Proteomes" id="UP000039046"/>
    </source>
</evidence>
<dbReference type="STRING" id="1531966.A0A0A1TCN1"/>
<organism evidence="2 3">
    <name type="scientific">[Torrubiella] hemipterigena</name>
    <dbReference type="NCBI Taxonomy" id="1531966"/>
    <lineage>
        <taxon>Eukaryota</taxon>
        <taxon>Fungi</taxon>
        <taxon>Dikarya</taxon>
        <taxon>Ascomycota</taxon>
        <taxon>Pezizomycotina</taxon>
        <taxon>Sordariomycetes</taxon>
        <taxon>Hypocreomycetidae</taxon>
        <taxon>Hypocreales</taxon>
        <taxon>Clavicipitaceae</taxon>
        <taxon>Clavicipitaceae incertae sedis</taxon>
        <taxon>'Torrubiella' clade</taxon>
    </lineage>
</organism>
<dbReference type="EMBL" id="CDHN01000007">
    <property type="protein sequence ID" value="CEJ94791.1"/>
    <property type="molecule type" value="Genomic_DNA"/>
</dbReference>
<evidence type="ECO:0000313" key="2">
    <source>
        <dbReference type="EMBL" id="CEJ94791.1"/>
    </source>
</evidence>
<proteinExistence type="predicted"/>
<feature type="region of interest" description="Disordered" evidence="1">
    <location>
        <begin position="1"/>
        <end position="26"/>
    </location>
</feature>
<feature type="region of interest" description="Disordered" evidence="1">
    <location>
        <begin position="172"/>
        <end position="199"/>
    </location>
</feature>
<reference evidence="2 3" key="1">
    <citation type="journal article" date="2015" name="Genome Announc.">
        <title>Draft Genome Sequence and Gene Annotation of the Entomopathogenic Fungus Verticillium hemipterigenum.</title>
        <authorList>
            <person name="Horn F."/>
            <person name="Habel A."/>
            <person name="Scharf D.H."/>
            <person name="Dworschak J."/>
            <person name="Brakhage A.A."/>
            <person name="Guthke R."/>
            <person name="Hertweck C."/>
            <person name="Linde J."/>
        </authorList>
    </citation>
    <scope>NUCLEOTIDE SEQUENCE [LARGE SCALE GENOMIC DNA]</scope>
</reference>